<accession>A0ABM7NRE3</accession>
<organism evidence="1 2">
    <name type="scientific">Cotonvirus japonicus</name>
    <dbReference type="NCBI Taxonomy" id="2811091"/>
    <lineage>
        <taxon>Viruses</taxon>
        <taxon>Varidnaviria</taxon>
        <taxon>Bamfordvirae</taxon>
        <taxon>Nucleocytoviricota</taxon>
        <taxon>Megaviricetes</taxon>
        <taxon>Imitervirales</taxon>
        <taxon>Mimiviridae</taxon>
        <taxon>Megamimivirinae</taxon>
        <taxon>Cotonvirus</taxon>
        <taxon>Cotonvirus japonicum</taxon>
    </lineage>
</organism>
<evidence type="ECO:0000313" key="1">
    <source>
        <dbReference type="EMBL" id="BCS82714.1"/>
    </source>
</evidence>
<protein>
    <submittedName>
        <fullName evidence="1">Ankyrin repeat protein</fullName>
    </submittedName>
</protein>
<evidence type="ECO:0000313" key="2">
    <source>
        <dbReference type="Proteomes" id="UP001321479"/>
    </source>
</evidence>
<dbReference type="RefSeq" id="YP_010841322.1">
    <property type="nucleotide sequence ID" value="NC_079139.1"/>
</dbReference>
<dbReference type="SUPFAM" id="SSF48403">
    <property type="entry name" value="Ankyrin repeat"/>
    <property type="match status" value="1"/>
</dbReference>
<reference evidence="1 2" key="1">
    <citation type="submission" date="2021-02" db="EMBL/GenBank/DDBJ databases">
        <title>Cotonvirus japonicus, which uses Golgi apparatus of host cells for its virion factory, phylogenetically links tailed tupanvirus and icosahedral mimivirus.</title>
        <authorList>
            <person name="Takahashi H."/>
            <person name="Fukaya S."/>
            <person name="Song C."/>
            <person name="Murata K."/>
            <person name="Takemura M."/>
        </authorList>
    </citation>
    <scope>NUCLEOTIDE SEQUENCE [LARGE SCALE GENOMIC DNA]</scope>
</reference>
<dbReference type="InterPro" id="IPR036770">
    <property type="entry name" value="Ankyrin_rpt-contain_sf"/>
</dbReference>
<dbReference type="Proteomes" id="UP001321479">
    <property type="component" value="Segment"/>
</dbReference>
<keyword evidence="2" id="KW-1185">Reference proteome</keyword>
<name>A0ABM7NRE3_9VIRU</name>
<proteinExistence type="predicted"/>
<sequence>MFKNSIYFRVFDHDNLNYESKLNRIEYQKPGSLTTDKLYFCHINDINYFLHVCDSIIDITFPVSDSDFNVIIEDRTYKVNKININNEYFMYDLKAIQYMEDLGVNINRNIVLQWAIDKLYWEVIIFLIMRMPMSVSRCEMILKLLKQSKNKYDLVLAKNIIFFATQLLTLYKQIINKIKMSIPDNFKRDKNITKFLMSDQQEILPDIGEQDDSVINLLLTAKQDVKQMGLIKSVFYALYSCALDNSNFDIIKEFILLDKNSHIYRYENSRALRMAVEKRNYDFVDFLISIGEKITAGDNCIIEAAFVDGDFDKIKQLLLLCPNIKSDIDILGCVIGYYPNDSSNTQIKKLEVFKFLVSLVDSTYTTHNYDILLKTIFLHSSRNEIDNYEILKYILDNKLCSNSCLSRIKNLYFDSSEIKNSLVQKYFDLFRNLHFDSSEIKNSLLQ</sequence>
<dbReference type="EMBL" id="AP024483">
    <property type="protein sequence ID" value="BCS82714.1"/>
    <property type="molecule type" value="Genomic_DNA"/>
</dbReference>
<dbReference type="GeneID" id="80557919"/>